<sequence>MKKALVILLILSFCGGADDTNQNEPTSNQVSEKTSEDTPQQNISAESEEDFDYDTLLEFTDCVNNKGLEISIPIFVQDGNNNVQVIFELEGAAALETMPDMNLRMNAIIECESFIVEAGKNPEVIESLMRYLFEVLIMPSQTGDDIGDKPIEAAPPEDTSPQNPNEVSENIQNSEELNWWDSELVNSQLELSTTEVCNEYGCITVKTKADKWPDGLIEAEYGMSPSGYIGYIDSKVVPDNINFNTLPQLEKVARWAAQSTVTVIADRCFDTISNSIILSTSPYSGFFISADYVMTHSENLATLKEKEAAGLYGGPNGNYGDPNGYGGLYNCKEYQENYNTDPVNIEGGPEFRAETVEEEGTFVQLFDETFGVGNVIYDNDNIAIIN</sequence>
<feature type="compositionally biased region" description="Polar residues" evidence="1">
    <location>
        <begin position="159"/>
        <end position="168"/>
    </location>
</feature>
<feature type="compositionally biased region" description="Polar residues" evidence="1">
    <location>
        <begin position="20"/>
        <end position="45"/>
    </location>
</feature>
<organism evidence="2">
    <name type="scientific">uncultured organism MedDCM-OCT-S04-C478</name>
    <dbReference type="NCBI Taxonomy" id="743617"/>
    <lineage>
        <taxon>unclassified sequences</taxon>
        <taxon>environmental samples</taxon>
    </lineage>
</organism>
<dbReference type="AlphaFoldDB" id="D6PK47"/>
<dbReference type="EMBL" id="GU943118">
    <property type="protein sequence ID" value="ADD96098.1"/>
    <property type="molecule type" value="Genomic_DNA"/>
</dbReference>
<feature type="region of interest" description="Disordered" evidence="1">
    <location>
        <begin position="20"/>
        <end position="48"/>
    </location>
</feature>
<evidence type="ECO:0000313" key="2">
    <source>
        <dbReference type="EMBL" id="ADD96098.1"/>
    </source>
</evidence>
<accession>D6PK47</accession>
<reference evidence="2" key="1">
    <citation type="journal article" date="2010" name="ISME J.">
        <title>Metagenome of the Mediterranean deep chlorophyll maximum studied by direct and fosmid library 454 pyrosequencing.</title>
        <authorList>
            <person name="Ghai R."/>
            <person name="Martin-Cuadrado A.B."/>
            <person name="Molto A.G."/>
            <person name="Heredia I.G."/>
            <person name="Cabrera R."/>
            <person name="Martin J."/>
            <person name="Verdu M."/>
            <person name="Deschamps P."/>
            <person name="Moreira D."/>
            <person name="Lopez-Garcia P."/>
            <person name="Mira A."/>
            <person name="Rodriguez-Valera F."/>
        </authorList>
    </citation>
    <scope>NUCLEOTIDE SEQUENCE</scope>
</reference>
<feature type="region of interest" description="Disordered" evidence="1">
    <location>
        <begin position="144"/>
        <end position="168"/>
    </location>
</feature>
<protein>
    <submittedName>
        <fullName evidence="2">Uncharacterized protein</fullName>
    </submittedName>
</protein>
<proteinExistence type="predicted"/>
<name>D6PK47_9ZZZZ</name>
<evidence type="ECO:0000256" key="1">
    <source>
        <dbReference type="SAM" id="MobiDB-lite"/>
    </source>
</evidence>